<protein>
    <recommendedName>
        <fullName evidence="2">NADH:ubiquinone reductase (non-electrogenic)</fullName>
        <ecNumber evidence="2">1.6.5.9</ecNumber>
    </recommendedName>
</protein>
<evidence type="ECO:0000256" key="6">
    <source>
        <dbReference type="ARBA" id="ARBA00023002"/>
    </source>
</evidence>
<keyword evidence="4" id="KW-0274">FAD</keyword>
<evidence type="ECO:0000313" key="12">
    <source>
        <dbReference type="EMBL" id="TWT33463.1"/>
    </source>
</evidence>
<dbReference type="OrthoDB" id="9781621at2"/>
<comment type="catalytic activity">
    <reaction evidence="8">
        <text>a quinone + NADH + H(+) = a quinol + NAD(+)</text>
        <dbReference type="Rhea" id="RHEA:46160"/>
        <dbReference type="ChEBI" id="CHEBI:15378"/>
        <dbReference type="ChEBI" id="CHEBI:24646"/>
        <dbReference type="ChEBI" id="CHEBI:57540"/>
        <dbReference type="ChEBI" id="CHEBI:57945"/>
        <dbReference type="ChEBI" id="CHEBI:132124"/>
        <dbReference type="EC" id="1.6.5.9"/>
    </reaction>
</comment>
<evidence type="ECO:0000256" key="5">
    <source>
        <dbReference type="ARBA" id="ARBA00022946"/>
    </source>
</evidence>
<dbReference type="EMBL" id="SIHJ01000002">
    <property type="protein sequence ID" value="TWT33463.1"/>
    <property type="molecule type" value="Genomic_DNA"/>
</dbReference>
<sequence length="442" mass="47879">MTDPAAHRPRVVIIGGGFGGLHAARALRRAEVDVTLIDRSNFHLFQPLLYQVATGGLSPANIAAPLRAVLRRQKNARVLQAEVTGFDLERRRVLIAGGEVEYDYLIVAAGSTHSYFGHDDWSLHAPGLKSIDDATEIRAQVLSAFERAELCEDPAERARLLTFVIVGAGPTGVEMAGALSELSRYTLRGEFRSINPADARIVLVDASPRVLSVYPPELSAKAARFLDEKGVEVQNGVRVTQVTATHVELDAPTGPERIESETIIWAAGVAASPLARRLADAAGLEVDRAGRIPIGDDLTIAGHDNVMVIGDMACFAGKDGHPLPGVAPVAIQQGKHAARRIQNLQAGDATPPFKYHDMGSMATIGRSAAVVSMGRLKFAGFFAWVMWLFVHLMQLVNFQNRLLVLTQWAWSYVTRNRSARLITRTDHHASEQAAELQESSAG</sequence>
<dbReference type="InterPro" id="IPR036188">
    <property type="entry name" value="FAD/NAD-bd_sf"/>
</dbReference>
<dbReference type="InterPro" id="IPR023753">
    <property type="entry name" value="FAD/NAD-binding_dom"/>
</dbReference>
<dbReference type="PRINTS" id="PR00368">
    <property type="entry name" value="FADPNR"/>
</dbReference>
<reference evidence="12 13" key="1">
    <citation type="submission" date="2019-02" db="EMBL/GenBank/DDBJ databases">
        <title>Deep-cultivation of Planctomycetes and their phenomic and genomic characterization uncovers novel biology.</title>
        <authorList>
            <person name="Wiegand S."/>
            <person name="Jogler M."/>
            <person name="Boedeker C."/>
            <person name="Pinto D."/>
            <person name="Vollmers J."/>
            <person name="Rivas-Marin E."/>
            <person name="Kohn T."/>
            <person name="Peeters S.H."/>
            <person name="Heuer A."/>
            <person name="Rast P."/>
            <person name="Oberbeckmann S."/>
            <person name="Bunk B."/>
            <person name="Jeske O."/>
            <person name="Meyerdierks A."/>
            <person name="Storesund J.E."/>
            <person name="Kallscheuer N."/>
            <person name="Luecker S."/>
            <person name="Lage O.M."/>
            <person name="Pohl T."/>
            <person name="Merkel B.J."/>
            <person name="Hornburger P."/>
            <person name="Mueller R.-W."/>
            <person name="Bruemmer F."/>
            <person name="Labrenz M."/>
            <person name="Spormann A.M."/>
            <person name="Op Den Camp H."/>
            <person name="Overmann J."/>
            <person name="Amann R."/>
            <person name="Jetten M.S.M."/>
            <person name="Mascher T."/>
            <person name="Medema M.H."/>
            <person name="Devos D.P."/>
            <person name="Kaster A.-K."/>
            <person name="Ovreas L."/>
            <person name="Rohde M."/>
            <person name="Galperin M.Y."/>
            <person name="Jogler C."/>
        </authorList>
    </citation>
    <scope>NUCLEOTIDE SEQUENCE [LARGE SCALE GENOMIC DNA]</scope>
    <source>
        <strain evidence="12 13">KOR34</strain>
    </source>
</reference>
<dbReference type="Pfam" id="PF07992">
    <property type="entry name" value="Pyr_redox_2"/>
    <property type="match status" value="1"/>
</dbReference>
<dbReference type="EC" id="1.6.5.9" evidence="2"/>
<feature type="transmembrane region" description="Helical" evidence="9">
    <location>
        <begin position="378"/>
        <end position="398"/>
    </location>
</feature>
<keyword evidence="13" id="KW-1185">Reference proteome</keyword>
<name>A0A5C5V681_9BACT</name>
<feature type="domain" description="External alternative NADH-ubiquinone oxidoreductase-like C-terminal" evidence="11">
    <location>
        <begin position="358"/>
        <end position="412"/>
    </location>
</feature>
<keyword evidence="3" id="KW-0285">Flavoprotein</keyword>
<comment type="caution">
    <text evidence="12">The sequence shown here is derived from an EMBL/GenBank/DDBJ whole genome shotgun (WGS) entry which is preliminary data.</text>
</comment>
<dbReference type="Proteomes" id="UP000316714">
    <property type="component" value="Unassembled WGS sequence"/>
</dbReference>
<evidence type="ECO:0000256" key="8">
    <source>
        <dbReference type="ARBA" id="ARBA00047599"/>
    </source>
</evidence>
<evidence type="ECO:0000259" key="10">
    <source>
        <dbReference type="Pfam" id="PF07992"/>
    </source>
</evidence>
<comment type="similarity">
    <text evidence="1">Belongs to the NADH dehydrogenase family.</text>
</comment>
<dbReference type="PANTHER" id="PTHR43706">
    <property type="entry name" value="NADH DEHYDROGENASE"/>
    <property type="match status" value="1"/>
</dbReference>
<keyword evidence="9" id="KW-0812">Transmembrane</keyword>
<dbReference type="SUPFAM" id="SSF51905">
    <property type="entry name" value="FAD/NAD(P)-binding domain"/>
    <property type="match status" value="1"/>
</dbReference>
<dbReference type="PRINTS" id="PR00411">
    <property type="entry name" value="PNDRDTASEI"/>
</dbReference>
<proteinExistence type="inferred from homology"/>
<evidence type="ECO:0000256" key="1">
    <source>
        <dbReference type="ARBA" id="ARBA00005272"/>
    </source>
</evidence>
<organism evidence="12 13">
    <name type="scientific">Posidoniimonas corsicana</name>
    <dbReference type="NCBI Taxonomy" id="1938618"/>
    <lineage>
        <taxon>Bacteria</taxon>
        <taxon>Pseudomonadati</taxon>
        <taxon>Planctomycetota</taxon>
        <taxon>Planctomycetia</taxon>
        <taxon>Pirellulales</taxon>
        <taxon>Lacipirellulaceae</taxon>
        <taxon>Posidoniimonas</taxon>
    </lineage>
</organism>
<keyword evidence="6 12" id="KW-0560">Oxidoreductase</keyword>
<evidence type="ECO:0000313" key="13">
    <source>
        <dbReference type="Proteomes" id="UP000316714"/>
    </source>
</evidence>
<dbReference type="Gene3D" id="3.50.50.100">
    <property type="match status" value="1"/>
</dbReference>
<dbReference type="InterPro" id="IPR054585">
    <property type="entry name" value="NDH2-like_C"/>
</dbReference>
<keyword evidence="5" id="KW-0809">Transit peptide</keyword>
<dbReference type="PANTHER" id="PTHR43706:SF47">
    <property type="entry name" value="EXTERNAL NADH-UBIQUINONE OXIDOREDUCTASE 1, MITOCHONDRIAL-RELATED"/>
    <property type="match status" value="1"/>
</dbReference>
<accession>A0A5C5V681</accession>
<keyword evidence="9" id="KW-1133">Transmembrane helix</keyword>
<evidence type="ECO:0000256" key="3">
    <source>
        <dbReference type="ARBA" id="ARBA00022630"/>
    </source>
</evidence>
<keyword evidence="9" id="KW-0472">Membrane</keyword>
<evidence type="ECO:0000256" key="9">
    <source>
        <dbReference type="SAM" id="Phobius"/>
    </source>
</evidence>
<gene>
    <name evidence="12" type="ORF">KOR34_32950</name>
</gene>
<keyword evidence="7" id="KW-0520">NAD</keyword>
<feature type="domain" description="FAD/NAD(P)-binding" evidence="10">
    <location>
        <begin position="10"/>
        <end position="334"/>
    </location>
</feature>
<evidence type="ECO:0000256" key="2">
    <source>
        <dbReference type="ARBA" id="ARBA00012637"/>
    </source>
</evidence>
<evidence type="ECO:0000259" key="11">
    <source>
        <dbReference type="Pfam" id="PF22366"/>
    </source>
</evidence>
<evidence type="ECO:0000256" key="4">
    <source>
        <dbReference type="ARBA" id="ARBA00022827"/>
    </source>
</evidence>
<dbReference type="AlphaFoldDB" id="A0A5C5V681"/>
<dbReference type="Pfam" id="PF22366">
    <property type="entry name" value="NDH2_C"/>
    <property type="match status" value="1"/>
</dbReference>
<dbReference type="RefSeq" id="WP_146566114.1">
    <property type="nucleotide sequence ID" value="NZ_SIHJ01000002.1"/>
</dbReference>
<evidence type="ECO:0000256" key="7">
    <source>
        <dbReference type="ARBA" id="ARBA00023027"/>
    </source>
</evidence>
<dbReference type="GO" id="GO:0050136">
    <property type="term" value="F:NADH dehydrogenase (quinone) (non-electrogenic) activity"/>
    <property type="evidence" value="ECO:0007669"/>
    <property type="project" value="UniProtKB-EC"/>
</dbReference>
<dbReference type="InterPro" id="IPR045024">
    <property type="entry name" value="NDH-2"/>
</dbReference>